<evidence type="ECO:0000313" key="2">
    <source>
        <dbReference type="Proteomes" id="UP001382904"/>
    </source>
</evidence>
<dbReference type="EMBL" id="JBBKAM010000004">
    <property type="protein sequence ID" value="MEJ8646104.1"/>
    <property type="molecule type" value="Genomic_DNA"/>
</dbReference>
<dbReference type="Proteomes" id="UP001382904">
    <property type="component" value="Unassembled WGS sequence"/>
</dbReference>
<accession>A0ABU8UFK2</accession>
<comment type="caution">
    <text evidence="1">The sequence shown here is derived from an EMBL/GenBank/DDBJ whole genome shotgun (WGS) entry which is preliminary data.</text>
</comment>
<reference evidence="1 2" key="1">
    <citation type="submission" date="2024-03" db="EMBL/GenBank/DDBJ databases">
        <title>Novel Streptomyces species of biotechnological and ecological value are a feature of Machair soil.</title>
        <authorList>
            <person name="Prole J.R."/>
            <person name="Goodfellow M."/>
            <person name="Allenby N."/>
            <person name="Ward A.C."/>
        </authorList>
    </citation>
    <scope>NUCLEOTIDE SEQUENCE [LARGE SCALE GENOMIC DNA]</scope>
    <source>
        <strain evidence="1 2">MS1.HAVA.3</strain>
    </source>
</reference>
<keyword evidence="2" id="KW-1185">Reference proteome</keyword>
<name>A0ABU8UFK2_9ACTN</name>
<protein>
    <submittedName>
        <fullName evidence="1">Uncharacterized protein</fullName>
    </submittedName>
</protein>
<sequence length="48" mass="5359">MRLLRAIDEAADDCLPGELSEFERIVLHGVAVLPDREYLPPGHGHPRP</sequence>
<proteinExistence type="predicted"/>
<organism evidence="1 2">
    <name type="scientific">Streptomyces caledonius</name>
    <dbReference type="NCBI Taxonomy" id="3134107"/>
    <lineage>
        <taxon>Bacteria</taxon>
        <taxon>Bacillati</taxon>
        <taxon>Actinomycetota</taxon>
        <taxon>Actinomycetes</taxon>
        <taxon>Kitasatosporales</taxon>
        <taxon>Streptomycetaceae</taxon>
        <taxon>Streptomyces</taxon>
    </lineage>
</organism>
<evidence type="ECO:0000313" key="1">
    <source>
        <dbReference type="EMBL" id="MEJ8646104.1"/>
    </source>
</evidence>
<gene>
    <name evidence="1" type="ORF">WKI68_42465</name>
</gene>